<accession>A0A915I8X5</accession>
<dbReference type="AlphaFoldDB" id="A0A915I8X5"/>
<dbReference type="WBParaSite" id="nRc.2.0.1.t10213-RA">
    <property type="protein sequence ID" value="nRc.2.0.1.t10213-RA"/>
    <property type="gene ID" value="nRc.2.0.1.g10213"/>
</dbReference>
<reference evidence="2" key="1">
    <citation type="submission" date="2022-11" db="UniProtKB">
        <authorList>
            <consortium name="WormBaseParasite"/>
        </authorList>
    </citation>
    <scope>IDENTIFICATION</scope>
</reference>
<organism evidence="1 2">
    <name type="scientific">Romanomermis culicivorax</name>
    <name type="common">Nematode worm</name>
    <dbReference type="NCBI Taxonomy" id="13658"/>
    <lineage>
        <taxon>Eukaryota</taxon>
        <taxon>Metazoa</taxon>
        <taxon>Ecdysozoa</taxon>
        <taxon>Nematoda</taxon>
        <taxon>Enoplea</taxon>
        <taxon>Dorylaimia</taxon>
        <taxon>Mermithida</taxon>
        <taxon>Mermithoidea</taxon>
        <taxon>Mermithidae</taxon>
        <taxon>Romanomermis</taxon>
    </lineage>
</organism>
<sequence length="75" mass="8341">MPTMIQIDPALWVNLAQVGPTVYDIERAIKPKLLQSDMPSRQVLVFLVELEGQEVQTSESEIFSDAVGLPAEDEL</sequence>
<protein>
    <submittedName>
        <fullName evidence="2">Uncharacterized protein</fullName>
    </submittedName>
</protein>
<evidence type="ECO:0000313" key="1">
    <source>
        <dbReference type="Proteomes" id="UP000887565"/>
    </source>
</evidence>
<proteinExistence type="predicted"/>
<keyword evidence="1" id="KW-1185">Reference proteome</keyword>
<name>A0A915I8X5_ROMCU</name>
<dbReference type="Proteomes" id="UP000887565">
    <property type="component" value="Unplaced"/>
</dbReference>
<evidence type="ECO:0000313" key="2">
    <source>
        <dbReference type="WBParaSite" id="nRc.2.0.1.t10213-RA"/>
    </source>
</evidence>